<keyword evidence="2" id="KW-0147">Chitin-binding</keyword>
<dbReference type="InterPro" id="IPR001223">
    <property type="entry name" value="Glyco_hydro18_cat"/>
</dbReference>
<dbReference type="EC" id="3.2.1.14" evidence="1"/>
<name>A0AAD8UXL5_9PEZI</name>
<proteinExistence type="predicted"/>
<dbReference type="InterPro" id="IPR036861">
    <property type="entry name" value="Endochitinase-like_sf"/>
</dbReference>
<evidence type="ECO:0000259" key="4">
    <source>
        <dbReference type="PROSITE" id="PS51910"/>
    </source>
</evidence>
<dbReference type="PROSITE" id="PS51910">
    <property type="entry name" value="GH18_2"/>
    <property type="match status" value="1"/>
</dbReference>
<feature type="chain" id="PRO_5042294762" description="chitinase" evidence="3">
    <location>
        <begin position="18"/>
        <end position="409"/>
    </location>
</feature>
<dbReference type="Proteomes" id="UP001230504">
    <property type="component" value="Unassembled WGS sequence"/>
</dbReference>
<evidence type="ECO:0000256" key="2">
    <source>
        <dbReference type="ARBA" id="ARBA00022669"/>
    </source>
</evidence>
<accession>A0AAD8UXL5</accession>
<dbReference type="AlphaFoldDB" id="A0AAD8UXL5"/>
<feature type="domain" description="GH18" evidence="4">
    <location>
        <begin position="175"/>
        <end position="409"/>
    </location>
</feature>
<dbReference type="GO" id="GO:0005975">
    <property type="term" value="P:carbohydrate metabolic process"/>
    <property type="evidence" value="ECO:0007669"/>
    <property type="project" value="InterPro"/>
</dbReference>
<dbReference type="Gene3D" id="3.20.20.80">
    <property type="entry name" value="Glycosidases"/>
    <property type="match status" value="1"/>
</dbReference>
<dbReference type="PANTHER" id="PTHR11177:SF333">
    <property type="entry name" value="CHITINASE"/>
    <property type="match status" value="1"/>
</dbReference>
<comment type="caution">
    <text evidence="5">The sequence shown here is derived from an EMBL/GenBank/DDBJ whole genome shotgun (WGS) entry which is preliminary data.</text>
</comment>
<protein>
    <recommendedName>
        <fullName evidence="1">chitinase</fullName>
        <ecNumber evidence="1">3.2.1.14</ecNumber>
    </recommendedName>
</protein>
<feature type="signal peptide" evidence="3">
    <location>
        <begin position="1"/>
        <end position="17"/>
    </location>
</feature>
<dbReference type="Gene3D" id="3.30.60.10">
    <property type="entry name" value="Endochitinase-like"/>
    <property type="match status" value="1"/>
</dbReference>
<reference evidence="5" key="1">
    <citation type="submission" date="2021-06" db="EMBL/GenBank/DDBJ databases">
        <title>Comparative genomics, transcriptomics and evolutionary studies reveal genomic signatures of adaptation to plant cell wall in hemibiotrophic fungi.</title>
        <authorList>
            <consortium name="DOE Joint Genome Institute"/>
            <person name="Baroncelli R."/>
            <person name="Diaz J.F."/>
            <person name="Benocci T."/>
            <person name="Peng M."/>
            <person name="Battaglia E."/>
            <person name="Haridas S."/>
            <person name="Andreopoulos W."/>
            <person name="Labutti K."/>
            <person name="Pangilinan J."/>
            <person name="Floch G.L."/>
            <person name="Makela M.R."/>
            <person name="Henrissat B."/>
            <person name="Grigoriev I.V."/>
            <person name="Crouch J.A."/>
            <person name="De Vries R.P."/>
            <person name="Sukno S.A."/>
            <person name="Thon M.R."/>
        </authorList>
    </citation>
    <scope>NUCLEOTIDE SEQUENCE</scope>
    <source>
        <strain evidence="5">CBS 125086</strain>
    </source>
</reference>
<dbReference type="GO" id="GO:0008061">
    <property type="term" value="F:chitin binding"/>
    <property type="evidence" value="ECO:0007669"/>
    <property type="project" value="UniProtKB-KW"/>
</dbReference>
<dbReference type="CDD" id="cd00598">
    <property type="entry name" value="GH18_chitinase-like"/>
    <property type="match status" value="1"/>
</dbReference>
<organism evidence="5 6">
    <name type="scientific">Colletotrichum navitas</name>
    <dbReference type="NCBI Taxonomy" id="681940"/>
    <lineage>
        <taxon>Eukaryota</taxon>
        <taxon>Fungi</taxon>
        <taxon>Dikarya</taxon>
        <taxon>Ascomycota</taxon>
        <taxon>Pezizomycotina</taxon>
        <taxon>Sordariomycetes</taxon>
        <taxon>Hypocreomycetidae</taxon>
        <taxon>Glomerellales</taxon>
        <taxon>Glomerellaceae</taxon>
        <taxon>Colletotrichum</taxon>
        <taxon>Colletotrichum graminicola species complex</taxon>
    </lineage>
</organism>
<evidence type="ECO:0000256" key="3">
    <source>
        <dbReference type="SAM" id="SignalP"/>
    </source>
</evidence>
<evidence type="ECO:0000313" key="6">
    <source>
        <dbReference type="Proteomes" id="UP001230504"/>
    </source>
</evidence>
<dbReference type="Pfam" id="PF00704">
    <property type="entry name" value="Glyco_hydro_18"/>
    <property type="match status" value="1"/>
</dbReference>
<dbReference type="RefSeq" id="XP_060407212.1">
    <property type="nucleotide sequence ID" value="XM_060562638.1"/>
</dbReference>
<dbReference type="InterPro" id="IPR017853">
    <property type="entry name" value="GH"/>
</dbReference>
<dbReference type="InterPro" id="IPR050314">
    <property type="entry name" value="Glycosyl_Hydrlase_18"/>
</dbReference>
<dbReference type="InterPro" id="IPR011583">
    <property type="entry name" value="Chitinase_II/V-like_cat"/>
</dbReference>
<keyword evidence="5" id="KW-0378">Hydrolase</keyword>
<evidence type="ECO:0000256" key="1">
    <source>
        <dbReference type="ARBA" id="ARBA00012729"/>
    </source>
</evidence>
<dbReference type="PANTHER" id="PTHR11177">
    <property type="entry name" value="CHITINASE"/>
    <property type="match status" value="1"/>
</dbReference>
<dbReference type="GeneID" id="85446878"/>
<evidence type="ECO:0000313" key="5">
    <source>
        <dbReference type="EMBL" id="KAK1565969.1"/>
    </source>
</evidence>
<keyword evidence="3" id="KW-0732">Signal</keyword>
<dbReference type="SUPFAM" id="SSF51445">
    <property type="entry name" value="(Trans)glycosidases"/>
    <property type="match status" value="1"/>
</dbReference>
<keyword evidence="6" id="KW-1185">Reference proteome</keyword>
<dbReference type="GO" id="GO:0008843">
    <property type="term" value="F:endochitinase activity"/>
    <property type="evidence" value="ECO:0007669"/>
    <property type="project" value="UniProtKB-EC"/>
</dbReference>
<sequence>MRPSLIGLLAWPALSVAANSNSSLVSSNRTDAFNAEKDAEPSFLLNSAFSILGVDAPAELLELPVGTCNAATPCVNGACCSGLTGLCGYSPSECGVGNCTSNCDAKAECGEYGVPGKQICPLGVCCSGVWTDNIRRFCGSTDDFCDAEKGCQKEFGGCGPPKRPSYSKDGTSINQRSIGYYETWANTRPCSSVSPEQLNLQGLTHVNFAFMFFEPNTFELSPMDKNASSLISRFTSLKERKPGLETWVSVGGWPFNDPGKYQHAFSTMSSTAANRKKFIGNLIKFMETYGFDEMRTDRLTGVDLDWEYPTADDRGGKPEDKANFVLLSKDIKEAFSEKGYGYSLTLPASYWYLPHFDLAKVQPYVDWFSLMSYDLHATHTNLTKINLGLDLRWRAGVKSQNIVLGQGCE</sequence>
<dbReference type="EMBL" id="JAHLJV010000174">
    <property type="protein sequence ID" value="KAK1565969.1"/>
    <property type="molecule type" value="Genomic_DNA"/>
</dbReference>
<gene>
    <name evidence="5" type="ORF">LY79DRAFT_654199</name>
</gene>
<dbReference type="SMART" id="SM00636">
    <property type="entry name" value="Glyco_18"/>
    <property type="match status" value="1"/>
</dbReference>